<organism evidence="5 6">
    <name type="scientific">Senna tora</name>
    <dbReference type="NCBI Taxonomy" id="362788"/>
    <lineage>
        <taxon>Eukaryota</taxon>
        <taxon>Viridiplantae</taxon>
        <taxon>Streptophyta</taxon>
        <taxon>Embryophyta</taxon>
        <taxon>Tracheophyta</taxon>
        <taxon>Spermatophyta</taxon>
        <taxon>Magnoliopsida</taxon>
        <taxon>eudicotyledons</taxon>
        <taxon>Gunneridae</taxon>
        <taxon>Pentapetalae</taxon>
        <taxon>rosids</taxon>
        <taxon>fabids</taxon>
        <taxon>Fabales</taxon>
        <taxon>Fabaceae</taxon>
        <taxon>Caesalpinioideae</taxon>
        <taxon>Cassia clade</taxon>
        <taxon>Senna</taxon>
    </lineage>
</organism>
<accession>A0A835C9V1</accession>
<keyword evidence="6" id="KW-1185">Reference proteome</keyword>
<evidence type="ECO:0000313" key="6">
    <source>
        <dbReference type="Proteomes" id="UP000634136"/>
    </source>
</evidence>
<dbReference type="EMBL" id="JAAIUW010000004">
    <property type="protein sequence ID" value="KAF7835931.1"/>
    <property type="molecule type" value="Genomic_DNA"/>
</dbReference>
<keyword evidence="1" id="KW-0378">Hydrolase</keyword>
<dbReference type="Pfam" id="PF14363">
    <property type="entry name" value="AAA_assoc"/>
    <property type="match status" value="1"/>
</dbReference>
<proteinExistence type="predicted"/>
<keyword evidence="3" id="KW-0732">Signal</keyword>
<evidence type="ECO:0000256" key="2">
    <source>
        <dbReference type="SAM" id="MobiDB-lite"/>
    </source>
</evidence>
<dbReference type="InterPro" id="IPR025753">
    <property type="entry name" value="AAA_N_dom"/>
</dbReference>
<dbReference type="AlphaFoldDB" id="A0A835C9V1"/>
<evidence type="ECO:0000313" key="5">
    <source>
        <dbReference type="EMBL" id="KAF7835931.1"/>
    </source>
</evidence>
<dbReference type="Proteomes" id="UP000634136">
    <property type="component" value="Unassembled WGS sequence"/>
</dbReference>
<dbReference type="InterPro" id="IPR050747">
    <property type="entry name" value="Mitochondrial_chaperone_BCS1"/>
</dbReference>
<evidence type="ECO:0000259" key="4">
    <source>
        <dbReference type="Pfam" id="PF14363"/>
    </source>
</evidence>
<reference evidence="5" key="1">
    <citation type="submission" date="2020-09" db="EMBL/GenBank/DDBJ databases">
        <title>Genome-Enabled Discovery of Anthraquinone Biosynthesis in Senna tora.</title>
        <authorList>
            <person name="Kang S.-H."/>
            <person name="Pandey R.P."/>
            <person name="Lee C.-M."/>
            <person name="Sim J.-S."/>
            <person name="Jeong J.-T."/>
            <person name="Choi B.-S."/>
            <person name="Jung M."/>
            <person name="Ginzburg D."/>
            <person name="Zhao K."/>
            <person name="Won S.Y."/>
            <person name="Oh T.-J."/>
            <person name="Yu Y."/>
            <person name="Kim N.-H."/>
            <person name="Lee O.R."/>
            <person name="Lee T.-H."/>
            <person name="Bashyal P."/>
            <person name="Kim T.-S."/>
            <person name="Lee W.-H."/>
            <person name="Kawkins C."/>
            <person name="Kim C.-K."/>
            <person name="Kim J.S."/>
            <person name="Ahn B.O."/>
            <person name="Rhee S.Y."/>
            <person name="Sohng J.K."/>
        </authorList>
    </citation>
    <scope>NUCLEOTIDE SEQUENCE</scope>
    <source>
        <tissue evidence="5">Leaf</tissue>
    </source>
</reference>
<feature type="chain" id="PRO_5032465271" evidence="3">
    <location>
        <begin position="23"/>
        <end position="275"/>
    </location>
</feature>
<feature type="domain" description="AAA-type ATPase N-terminal" evidence="4">
    <location>
        <begin position="21"/>
        <end position="119"/>
    </location>
</feature>
<gene>
    <name evidence="5" type="ORF">G2W53_010790</name>
</gene>
<protein>
    <submittedName>
        <fullName evidence="5">AAA-ATPase</fullName>
    </submittedName>
</protein>
<feature type="signal peptide" evidence="3">
    <location>
        <begin position="1"/>
        <end position="22"/>
    </location>
</feature>
<feature type="region of interest" description="Disordered" evidence="2">
    <location>
        <begin position="208"/>
        <end position="239"/>
    </location>
</feature>
<evidence type="ECO:0000256" key="3">
    <source>
        <dbReference type="SAM" id="SignalP"/>
    </source>
</evidence>
<comment type="caution">
    <text evidence="5">The sequence shown here is derived from an EMBL/GenBank/DDBJ whole genome shotgun (WGS) entry which is preliminary data.</text>
</comment>
<dbReference type="OrthoDB" id="10251412at2759"/>
<sequence>MEILSQMWSLLGILTVLQNVLPSQLLSLLHSLYESLQDLLSPYSYFEIPESTGYSGVELNDLYRHVHLYLNSVNDSAGSGCRRLTLSRSKSSNRISFTLAPNHTVHDTFNGHYISWTHHVETIQDSLEEKRSFTLRLPKRPHRENLLSAYLNHVTSRAEEFERVENCIRSGGSLTPAQIGEILLRNRGDAEMAMREVVSAMQTRMLCSSTAGGDNTENDEATGGGRSPESVVATGSPENWEGLGRKKRKDYGCIWEKKVKLFVRLRSLTKSDSCR</sequence>
<name>A0A835C9V1_9FABA</name>
<dbReference type="GO" id="GO:0016787">
    <property type="term" value="F:hydrolase activity"/>
    <property type="evidence" value="ECO:0007669"/>
    <property type="project" value="UniProtKB-KW"/>
</dbReference>
<evidence type="ECO:0000256" key="1">
    <source>
        <dbReference type="ARBA" id="ARBA00022801"/>
    </source>
</evidence>
<dbReference type="PANTHER" id="PTHR23070">
    <property type="entry name" value="BCS1 AAA-TYPE ATPASE"/>
    <property type="match status" value="1"/>
</dbReference>